<name>A0A1L7CGX0_9CORY</name>
<evidence type="ECO:0000313" key="2">
    <source>
        <dbReference type="Proteomes" id="UP000185478"/>
    </source>
</evidence>
<keyword evidence="2" id="KW-1185">Reference proteome</keyword>
<dbReference type="AlphaFoldDB" id="A0A1L7CGX0"/>
<sequence length="124" mass="13531">MAISPVATSGWWEKSAITVTRSLPRAPSMKIGTNTMILNCQSGTICSWASKSSGAREAMRTKKVFSLRVSHKKRLATTSIWKNQYTVMPWSTRSPQAAKVRAPVDCIAVDAAADCTMSTLAHTR</sequence>
<dbReference type="EMBL" id="CP009245">
    <property type="protein sequence ID" value="APT85112.1"/>
    <property type="molecule type" value="Genomic_DNA"/>
</dbReference>
<proteinExistence type="predicted"/>
<protein>
    <submittedName>
        <fullName evidence="1">Uncharacterized protein</fullName>
    </submittedName>
</protein>
<dbReference type="Proteomes" id="UP000185478">
    <property type="component" value="Chromosome"/>
</dbReference>
<evidence type="ECO:0000313" key="1">
    <source>
        <dbReference type="EMBL" id="APT85112.1"/>
    </source>
</evidence>
<reference evidence="1 2" key="1">
    <citation type="submission" date="2014-08" db="EMBL/GenBank/DDBJ databases">
        <title>Complete genome sequence of Corynebacterium aquilae S-613T(T) (=DSM 44791(T)), isolated from the choana of a healthy golden eagle.</title>
        <authorList>
            <person name="Ruckert C."/>
            <person name="Albersmeier A."/>
            <person name="Winkler A."/>
            <person name="Kalinowski J."/>
        </authorList>
    </citation>
    <scope>NUCLEOTIDE SEQUENCE [LARGE SCALE GENOMIC DNA]</scope>
    <source>
        <strain evidence="1 2">S-613</strain>
    </source>
</reference>
<gene>
    <name evidence="1" type="ORF">CAQU_08565</name>
</gene>
<accession>A0A1L7CGX0</accession>
<organism evidence="1 2">
    <name type="scientific">Corynebacterium aquilae DSM 44791</name>
    <dbReference type="NCBI Taxonomy" id="1431546"/>
    <lineage>
        <taxon>Bacteria</taxon>
        <taxon>Bacillati</taxon>
        <taxon>Actinomycetota</taxon>
        <taxon>Actinomycetes</taxon>
        <taxon>Mycobacteriales</taxon>
        <taxon>Corynebacteriaceae</taxon>
        <taxon>Corynebacterium</taxon>
    </lineage>
</organism>
<dbReference type="KEGG" id="caqu:CAQU_08565"/>